<name>G4YJS1_PHYSP</name>
<dbReference type="InterPro" id="IPR000595">
    <property type="entry name" value="cNMP-bd_dom"/>
</dbReference>
<dbReference type="GeneID" id="20644474"/>
<keyword evidence="7" id="KW-1071">Ligand-gated ion channel</keyword>
<keyword evidence="7" id="KW-0407">Ion channel</keyword>
<dbReference type="OMA" id="DEEWHIR"/>
<keyword evidence="11" id="KW-1185">Reference proteome</keyword>
<keyword evidence="6 8" id="KW-0472">Membrane</keyword>
<organism evidence="10 11">
    <name type="scientific">Phytophthora sojae (strain P6497)</name>
    <name type="common">Soybean stem and root rot agent</name>
    <name type="synonym">Phytophthora megasperma f. sp. glycines</name>
    <dbReference type="NCBI Taxonomy" id="1094619"/>
    <lineage>
        <taxon>Eukaryota</taxon>
        <taxon>Sar</taxon>
        <taxon>Stramenopiles</taxon>
        <taxon>Oomycota</taxon>
        <taxon>Peronosporomycetes</taxon>
        <taxon>Peronosporales</taxon>
        <taxon>Peronosporaceae</taxon>
        <taxon>Phytophthora</taxon>
    </lineage>
</organism>
<dbReference type="AlphaFoldDB" id="G4YJS1"/>
<dbReference type="RefSeq" id="XP_009513903.1">
    <property type="nucleotide sequence ID" value="XM_009515608.1"/>
</dbReference>
<dbReference type="Pfam" id="PF00520">
    <property type="entry name" value="Ion_trans"/>
    <property type="match status" value="1"/>
</dbReference>
<protein>
    <recommendedName>
        <fullName evidence="9">Cyclic nucleotide-binding domain-containing protein</fullName>
    </recommendedName>
</protein>
<comment type="subcellular location">
    <subcellularLocation>
        <location evidence="1">Membrane</location>
        <topology evidence="1">Multi-pass membrane protein</topology>
    </subcellularLocation>
</comment>
<keyword evidence="2" id="KW-0813">Transport</keyword>
<dbReference type="InterPro" id="IPR018490">
    <property type="entry name" value="cNMP-bd_dom_sf"/>
</dbReference>
<feature type="transmembrane region" description="Helical" evidence="8">
    <location>
        <begin position="132"/>
        <end position="150"/>
    </location>
</feature>
<evidence type="ECO:0000256" key="4">
    <source>
        <dbReference type="ARBA" id="ARBA00022989"/>
    </source>
</evidence>
<dbReference type="Gene3D" id="1.10.287.70">
    <property type="match status" value="1"/>
</dbReference>
<proteinExistence type="predicted"/>
<dbReference type="EMBL" id="JH159151">
    <property type="protein sequence ID" value="EGZ26628.1"/>
    <property type="molecule type" value="Genomic_DNA"/>
</dbReference>
<dbReference type="KEGG" id="psoj:PHYSODRAFT_320535"/>
<dbReference type="InterPro" id="IPR005821">
    <property type="entry name" value="Ion_trans_dom"/>
</dbReference>
<gene>
    <name evidence="10" type="ORF">PHYSODRAFT_320535</name>
</gene>
<evidence type="ECO:0000256" key="3">
    <source>
        <dbReference type="ARBA" id="ARBA00022692"/>
    </source>
</evidence>
<evidence type="ECO:0000256" key="5">
    <source>
        <dbReference type="ARBA" id="ARBA00023065"/>
    </source>
</evidence>
<dbReference type="InterPro" id="IPR014710">
    <property type="entry name" value="RmlC-like_jellyroll"/>
</dbReference>
<dbReference type="PANTHER" id="PTHR45638:SF11">
    <property type="entry name" value="CYCLIC NUCLEOTIDE-GATED CATION CHANNEL SUBUNIT A"/>
    <property type="match status" value="1"/>
</dbReference>
<dbReference type="InterPro" id="IPR050866">
    <property type="entry name" value="CNG_cation_channel"/>
</dbReference>
<dbReference type="Proteomes" id="UP000002640">
    <property type="component" value="Unassembled WGS sequence"/>
</dbReference>
<dbReference type="PROSITE" id="PS50042">
    <property type="entry name" value="CNMP_BINDING_3"/>
    <property type="match status" value="1"/>
</dbReference>
<dbReference type="PANTHER" id="PTHR45638">
    <property type="entry name" value="CYCLIC NUCLEOTIDE-GATED CATION CHANNEL SUBUNIT A"/>
    <property type="match status" value="1"/>
</dbReference>
<evidence type="ECO:0000256" key="8">
    <source>
        <dbReference type="SAM" id="Phobius"/>
    </source>
</evidence>
<evidence type="ECO:0000313" key="11">
    <source>
        <dbReference type="Proteomes" id="UP000002640"/>
    </source>
</evidence>
<accession>G4YJS1</accession>
<evidence type="ECO:0000256" key="2">
    <source>
        <dbReference type="ARBA" id="ARBA00022448"/>
    </source>
</evidence>
<evidence type="ECO:0000259" key="9">
    <source>
        <dbReference type="PROSITE" id="PS50042"/>
    </source>
</evidence>
<evidence type="ECO:0000256" key="7">
    <source>
        <dbReference type="ARBA" id="ARBA00023286"/>
    </source>
</evidence>
<dbReference type="SUPFAM" id="SSF81324">
    <property type="entry name" value="Voltage-gated potassium channels"/>
    <property type="match status" value="1"/>
</dbReference>
<feature type="transmembrane region" description="Helical" evidence="8">
    <location>
        <begin position="76"/>
        <end position="94"/>
    </location>
</feature>
<dbReference type="STRING" id="1094619.G4YJS1"/>
<keyword evidence="4 8" id="KW-1133">Transmembrane helix</keyword>
<feature type="transmembrane region" description="Helical" evidence="8">
    <location>
        <begin position="162"/>
        <end position="181"/>
    </location>
</feature>
<feature type="domain" description="Cyclic nucleotide-binding" evidence="9">
    <location>
        <begin position="265"/>
        <end position="398"/>
    </location>
</feature>
<evidence type="ECO:0000256" key="6">
    <source>
        <dbReference type="ARBA" id="ARBA00023136"/>
    </source>
</evidence>
<dbReference type="GO" id="GO:0016020">
    <property type="term" value="C:membrane"/>
    <property type="evidence" value="ECO:0007669"/>
    <property type="project" value="UniProtKB-SubCell"/>
</dbReference>
<dbReference type="GO" id="GO:0044877">
    <property type="term" value="F:protein-containing complex binding"/>
    <property type="evidence" value="ECO:0007669"/>
    <property type="project" value="TreeGrafter"/>
</dbReference>
<evidence type="ECO:0000256" key="1">
    <source>
        <dbReference type="ARBA" id="ARBA00004141"/>
    </source>
</evidence>
<dbReference type="GO" id="GO:0005221">
    <property type="term" value="F:intracellularly cyclic nucleotide-activated monoatomic cation channel activity"/>
    <property type="evidence" value="ECO:0007669"/>
    <property type="project" value="InterPro"/>
</dbReference>
<keyword evidence="3 8" id="KW-0812">Transmembrane</keyword>
<dbReference type="SMR" id="G4YJS1"/>
<keyword evidence="5" id="KW-0406">Ion transport</keyword>
<dbReference type="InParanoid" id="G4YJS1"/>
<sequence>MDIHRIKHQYFRSGAFALDIIALLPLYAVNWGIESYQRWDLLNVNKLLRLFKVPKQLHALETRYLKRTTELHLFKLLYYTCMLSHILGCIWFNFASGVATPKFSDSSAPTATQTAFGENLWLPSKKLENGSLMLQYMASLYWSFGLMSSSGESEYPQTTAQCIFSVVTMTAGVFLFAYVIGNFTDIIELTSSESREFDVKMGAARQMLDHFKIPTILQERVKTFLLFKRYHTITQEHLLGECLPPSLLTDIRLVYLKPMIEKVDFLAGMEISITRMLVSQFTQVLVSRGEFVFRFGDCGSDMFFVFTGILDVLLPMQLAKRSRPTFRAVADTVASKENASSQAGPTPEDIDNSLQQISIPGQLKKMNEISAGRYFAENGLFTNGERDAYIQARTSCIL</sequence>
<reference evidence="10 11" key="1">
    <citation type="journal article" date="2006" name="Science">
        <title>Phytophthora genome sequences uncover evolutionary origins and mechanisms of pathogenesis.</title>
        <authorList>
            <person name="Tyler B.M."/>
            <person name="Tripathy S."/>
            <person name="Zhang X."/>
            <person name="Dehal P."/>
            <person name="Jiang R.H."/>
            <person name="Aerts A."/>
            <person name="Arredondo F.D."/>
            <person name="Baxter L."/>
            <person name="Bensasson D."/>
            <person name="Beynon J.L."/>
            <person name="Chapman J."/>
            <person name="Damasceno C.M."/>
            <person name="Dorrance A.E."/>
            <person name="Dou D."/>
            <person name="Dickerman A.W."/>
            <person name="Dubchak I.L."/>
            <person name="Garbelotto M."/>
            <person name="Gijzen M."/>
            <person name="Gordon S.G."/>
            <person name="Govers F."/>
            <person name="Grunwald N.J."/>
            <person name="Huang W."/>
            <person name="Ivors K.L."/>
            <person name="Jones R.W."/>
            <person name="Kamoun S."/>
            <person name="Krampis K."/>
            <person name="Lamour K.H."/>
            <person name="Lee M.K."/>
            <person name="McDonald W.H."/>
            <person name="Medina M."/>
            <person name="Meijer H.J."/>
            <person name="Nordberg E.K."/>
            <person name="Maclean D.J."/>
            <person name="Ospina-Giraldo M.D."/>
            <person name="Morris P.F."/>
            <person name="Phuntumart V."/>
            <person name="Putnam N.H."/>
            <person name="Rash S."/>
            <person name="Rose J.K."/>
            <person name="Sakihama Y."/>
            <person name="Salamov A.A."/>
            <person name="Savidor A."/>
            <person name="Scheuring C.F."/>
            <person name="Smith B.M."/>
            <person name="Sobral B.W."/>
            <person name="Terry A."/>
            <person name="Torto-Alalibo T.A."/>
            <person name="Win J."/>
            <person name="Xu Z."/>
            <person name="Zhang H."/>
            <person name="Grigoriev I.V."/>
            <person name="Rokhsar D.S."/>
            <person name="Boore J.L."/>
        </authorList>
    </citation>
    <scope>NUCLEOTIDE SEQUENCE [LARGE SCALE GENOMIC DNA]</scope>
    <source>
        <strain evidence="10 11">P6497</strain>
    </source>
</reference>
<dbReference type="Gene3D" id="2.60.120.10">
    <property type="entry name" value="Jelly Rolls"/>
    <property type="match status" value="1"/>
</dbReference>
<evidence type="ECO:0000313" key="10">
    <source>
        <dbReference type="EMBL" id="EGZ26628.1"/>
    </source>
</evidence>
<dbReference type="SUPFAM" id="SSF51206">
    <property type="entry name" value="cAMP-binding domain-like"/>
    <property type="match status" value="1"/>
</dbReference>